<dbReference type="Pfam" id="PF12706">
    <property type="entry name" value="Lactamase_B_2"/>
    <property type="match status" value="1"/>
</dbReference>
<organism evidence="3 4">
    <name type="scientific">Candidatus Pseudobacter hemicellulosilyticus</name>
    <dbReference type="NCBI Taxonomy" id="3121375"/>
    <lineage>
        <taxon>Bacteria</taxon>
        <taxon>Pseudomonadati</taxon>
        <taxon>Bacteroidota</taxon>
        <taxon>Chitinophagia</taxon>
        <taxon>Chitinophagales</taxon>
        <taxon>Chitinophagaceae</taxon>
        <taxon>Pseudobacter</taxon>
    </lineage>
</organism>
<protein>
    <submittedName>
        <fullName evidence="3">MBL fold metallo-hydrolase</fullName>
    </submittedName>
</protein>
<dbReference type="AlphaFoldDB" id="A0AAJ5WST7"/>
<dbReference type="EMBL" id="CP119311">
    <property type="protein sequence ID" value="WEK35023.1"/>
    <property type="molecule type" value="Genomic_DNA"/>
</dbReference>
<dbReference type="SUPFAM" id="SSF56281">
    <property type="entry name" value="Metallo-hydrolase/oxidoreductase"/>
    <property type="match status" value="1"/>
</dbReference>
<name>A0AAJ5WST7_9BACT</name>
<dbReference type="InterPro" id="IPR052533">
    <property type="entry name" value="WalJ/YycJ-like"/>
</dbReference>
<evidence type="ECO:0000256" key="1">
    <source>
        <dbReference type="SAM" id="MobiDB-lite"/>
    </source>
</evidence>
<gene>
    <name evidence="3" type="ORF">P0Y53_21250</name>
</gene>
<dbReference type="Proteomes" id="UP001220610">
    <property type="component" value="Chromosome"/>
</dbReference>
<dbReference type="PANTHER" id="PTHR47619:SF1">
    <property type="entry name" value="EXODEOXYRIBONUCLEASE WALJ"/>
    <property type="match status" value="1"/>
</dbReference>
<dbReference type="PANTHER" id="PTHR47619">
    <property type="entry name" value="METALLO-HYDROLASE YYCJ-RELATED"/>
    <property type="match status" value="1"/>
</dbReference>
<dbReference type="SMART" id="SM00849">
    <property type="entry name" value="Lactamase_B"/>
    <property type="match status" value="1"/>
</dbReference>
<evidence type="ECO:0000313" key="4">
    <source>
        <dbReference type="Proteomes" id="UP001220610"/>
    </source>
</evidence>
<dbReference type="InterPro" id="IPR036866">
    <property type="entry name" value="RibonucZ/Hydroxyglut_hydro"/>
</dbReference>
<dbReference type="InterPro" id="IPR001279">
    <property type="entry name" value="Metallo-B-lactamas"/>
</dbReference>
<evidence type="ECO:0000259" key="2">
    <source>
        <dbReference type="SMART" id="SM00849"/>
    </source>
</evidence>
<dbReference type="Gene3D" id="3.60.15.10">
    <property type="entry name" value="Ribonuclease Z/Hydroxyacylglutathione hydrolase-like"/>
    <property type="match status" value="1"/>
</dbReference>
<evidence type="ECO:0000313" key="3">
    <source>
        <dbReference type="EMBL" id="WEK35023.1"/>
    </source>
</evidence>
<feature type="compositionally biased region" description="Polar residues" evidence="1">
    <location>
        <begin position="316"/>
        <end position="331"/>
    </location>
</feature>
<sequence length="331" mass="36060">MSLFIASLNSGSNGNCYYIGNEQEAVLIDAGISCRETVKRMSRLGLSMEKVKAIFISHEHSDHIRGLAVLSKKYQCPVYITAGTLQHSGLLLEQELVRSFQAFEPITIGNLSITGFPKFHDASEPHSFVVDGHSIRIGIFTDIGIGCEQLIHHFKHCHAAFLEANYDEEMLDKGRYPYYLKNRIRGGKGHLSNKQALEIFTAHRPVFMSHLLLSHLSRDNNDPSLVQELFDQHAGDTKIIVASRYVETELLQIYSNGVPSPWIGSSPIPSFSTAIAAAAAAEQAATAVTAAVNAVALPTVAPASAAPAISRRKPKASTSTAADSVSQMRLF</sequence>
<reference evidence="3" key="1">
    <citation type="submission" date="2023-03" db="EMBL/GenBank/DDBJ databases">
        <title>Andean soil-derived lignocellulolytic bacterial consortium as a source of novel taxa and putative plastic-active enzymes.</title>
        <authorList>
            <person name="Diaz-Garcia L."/>
            <person name="Chuvochina M."/>
            <person name="Feuerriegel G."/>
            <person name="Bunk B."/>
            <person name="Sproer C."/>
            <person name="Streit W.R."/>
            <person name="Rodriguez L.M."/>
            <person name="Overmann J."/>
            <person name="Jimenez D.J."/>
        </authorList>
    </citation>
    <scope>NUCLEOTIDE SEQUENCE</scope>
    <source>
        <strain evidence="3">MAG 7</strain>
    </source>
</reference>
<accession>A0AAJ5WST7</accession>
<proteinExistence type="predicted"/>
<feature type="region of interest" description="Disordered" evidence="1">
    <location>
        <begin position="308"/>
        <end position="331"/>
    </location>
</feature>
<feature type="domain" description="Metallo-beta-lactamase" evidence="2">
    <location>
        <begin position="13"/>
        <end position="203"/>
    </location>
</feature>